<organism evidence="3 4">
    <name type="scientific">Ruthenibacterium lactatiformans</name>
    <dbReference type="NCBI Taxonomy" id="1550024"/>
    <lineage>
        <taxon>Bacteria</taxon>
        <taxon>Bacillati</taxon>
        <taxon>Bacillota</taxon>
        <taxon>Clostridia</taxon>
        <taxon>Eubacteriales</taxon>
        <taxon>Oscillospiraceae</taxon>
        <taxon>Ruthenibacterium</taxon>
    </lineage>
</organism>
<dbReference type="PANTHER" id="PTHR46558">
    <property type="entry name" value="TRACRIPTIONAL REGULATORY PROTEIN-RELATED-RELATED"/>
    <property type="match status" value="1"/>
</dbReference>
<dbReference type="RefSeq" id="WP_055079634.1">
    <property type="nucleotide sequence ID" value="NZ_JAFHCL010000052.1"/>
</dbReference>
<sequence length="116" mass="13646">MTFGEKVRRLRKEKGWTQAELAKLSGLSLRTIISYEKGESYPKKRSTYDVLAEIFEIPSVELRSETDELDFQNLPEIPESMMEVIRIFNNPDLSGEEVMAQLQELWEKQRTLHKRI</sequence>
<dbReference type="Pfam" id="PF01381">
    <property type="entry name" value="HTH_3"/>
    <property type="match status" value="1"/>
</dbReference>
<evidence type="ECO:0000256" key="1">
    <source>
        <dbReference type="ARBA" id="ARBA00023125"/>
    </source>
</evidence>
<accession>A0A6L6LU38</accession>
<evidence type="ECO:0000313" key="3">
    <source>
        <dbReference type="EMBL" id="MTS27769.1"/>
    </source>
</evidence>
<gene>
    <name evidence="3" type="ORF">GMD59_10780</name>
</gene>
<name>A0A6L6LU38_9FIRM</name>
<dbReference type="SUPFAM" id="SSF47413">
    <property type="entry name" value="lambda repressor-like DNA-binding domains"/>
    <property type="match status" value="1"/>
</dbReference>
<dbReference type="InterPro" id="IPR001387">
    <property type="entry name" value="Cro/C1-type_HTH"/>
</dbReference>
<comment type="caution">
    <text evidence="3">The sequence shown here is derived from an EMBL/GenBank/DDBJ whole genome shotgun (WGS) entry which is preliminary data.</text>
</comment>
<evidence type="ECO:0000259" key="2">
    <source>
        <dbReference type="PROSITE" id="PS50943"/>
    </source>
</evidence>
<dbReference type="CDD" id="cd00093">
    <property type="entry name" value="HTH_XRE"/>
    <property type="match status" value="1"/>
</dbReference>
<dbReference type="AlphaFoldDB" id="A0A6L6LU38"/>
<protein>
    <submittedName>
        <fullName evidence="3">Helix-turn-helix domain-containing protein</fullName>
    </submittedName>
</protein>
<dbReference type="Gene3D" id="1.10.260.40">
    <property type="entry name" value="lambda repressor-like DNA-binding domains"/>
    <property type="match status" value="1"/>
</dbReference>
<evidence type="ECO:0000313" key="4">
    <source>
        <dbReference type="Proteomes" id="UP000472755"/>
    </source>
</evidence>
<reference evidence="3 4" key="1">
    <citation type="journal article" date="2019" name="Nat. Med.">
        <title>A library of human gut bacterial isolates paired with longitudinal multiomics data enables mechanistic microbiome research.</title>
        <authorList>
            <person name="Poyet M."/>
            <person name="Groussin M."/>
            <person name="Gibbons S.M."/>
            <person name="Avila-Pacheco J."/>
            <person name="Jiang X."/>
            <person name="Kearney S.M."/>
            <person name="Perrotta A.R."/>
            <person name="Berdy B."/>
            <person name="Zhao S."/>
            <person name="Lieberman T.D."/>
            <person name="Swanson P.K."/>
            <person name="Smith M."/>
            <person name="Roesemann S."/>
            <person name="Alexander J.E."/>
            <person name="Rich S.A."/>
            <person name="Livny J."/>
            <person name="Vlamakis H."/>
            <person name="Clish C."/>
            <person name="Bullock K."/>
            <person name="Deik A."/>
            <person name="Scott J."/>
            <person name="Pierce K.A."/>
            <person name="Xavier R.J."/>
            <person name="Alm E.J."/>
        </authorList>
    </citation>
    <scope>NUCLEOTIDE SEQUENCE [LARGE SCALE GENOMIC DNA]</scope>
    <source>
        <strain evidence="3 4">BIOML-A4</strain>
    </source>
</reference>
<feature type="domain" description="HTH cro/C1-type" evidence="2">
    <location>
        <begin position="7"/>
        <end position="62"/>
    </location>
</feature>
<dbReference type="GO" id="GO:0003677">
    <property type="term" value="F:DNA binding"/>
    <property type="evidence" value="ECO:0007669"/>
    <property type="project" value="UniProtKB-KW"/>
</dbReference>
<dbReference type="Proteomes" id="UP000472755">
    <property type="component" value="Unassembled WGS sequence"/>
</dbReference>
<dbReference type="PROSITE" id="PS50943">
    <property type="entry name" value="HTH_CROC1"/>
    <property type="match status" value="1"/>
</dbReference>
<dbReference type="EMBL" id="WMZU01000016">
    <property type="protein sequence ID" value="MTS27769.1"/>
    <property type="molecule type" value="Genomic_DNA"/>
</dbReference>
<dbReference type="PANTHER" id="PTHR46558:SF11">
    <property type="entry name" value="HTH-TYPE TRANSCRIPTIONAL REGULATOR XRE"/>
    <property type="match status" value="1"/>
</dbReference>
<keyword evidence="1" id="KW-0238">DNA-binding</keyword>
<dbReference type="InterPro" id="IPR010982">
    <property type="entry name" value="Lambda_DNA-bd_dom_sf"/>
</dbReference>
<dbReference type="SMART" id="SM00530">
    <property type="entry name" value="HTH_XRE"/>
    <property type="match status" value="1"/>
</dbReference>
<proteinExistence type="predicted"/>